<name>A0A8J6PNS3_9FLAO</name>
<dbReference type="InterPro" id="IPR027417">
    <property type="entry name" value="P-loop_NTPase"/>
</dbReference>
<evidence type="ECO:0000313" key="4">
    <source>
        <dbReference type="Proteomes" id="UP000652681"/>
    </source>
</evidence>
<dbReference type="InterPro" id="IPR041682">
    <property type="entry name" value="AAA_14"/>
</dbReference>
<reference evidence="3" key="1">
    <citation type="submission" date="2020-09" db="EMBL/GenBank/DDBJ databases">
        <title>Taishania pollutisoli gen. nov., sp. nov., Isolated from Tetrabromobisphenol A-Contaminated Soil.</title>
        <authorList>
            <person name="Chen Q."/>
        </authorList>
    </citation>
    <scope>NUCLEOTIDE SEQUENCE</scope>
    <source>
        <strain evidence="3">CZZ-1</strain>
    </source>
</reference>
<gene>
    <name evidence="3" type="ORF">H9Y05_05275</name>
</gene>
<evidence type="ECO:0000259" key="1">
    <source>
        <dbReference type="Pfam" id="PF13173"/>
    </source>
</evidence>
<dbReference type="Pfam" id="PF13635">
    <property type="entry name" value="DUF4143"/>
    <property type="match status" value="1"/>
</dbReference>
<keyword evidence="4" id="KW-1185">Reference proteome</keyword>
<protein>
    <submittedName>
        <fullName evidence="3">ATP-binding protein</fullName>
    </submittedName>
</protein>
<dbReference type="GO" id="GO:0005524">
    <property type="term" value="F:ATP binding"/>
    <property type="evidence" value="ECO:0007669"/>
    <property type="project" value="UniProtKB-KW"/>
</dbReference>
<organism evidence="3 4">
    <name type="scientific">Taishania pollutisoli</name>
    <dbReference type="NCBI Taxonomy" id="2766479"/>
    <lineage>
        <taxon>Bacteria</taxon>
        <taxon>Pseudomonadati</taxon>
        <taxon>Bacteroidota</taxon>
        <taxon>Flavobacteriia</taxon>
        <taxon>Flavobacteriales</taxon>
        <taxon>Crocinitomicaceae</taxon>
        <taxon>Taishania</taxon>
    </lineage>
</organism>
<sequence>MKRIQQQQIIQQLQTSKILLISGPRLAGKEEIIQEVLAELNTNTLQINAGNKKERQAIEESTETDLSASFSAYPLVVIHEAQYLSNLQQIIELVLSDTISSSILLNCSFEPMMDELLKEVLDTQKLHVRIYPPSFYELASHFGLPEEEKMLEQRLIYGNYPAVVLTPEVAEEILSHLLDTVLITDLGVTDRINKKKQLTRVLQTLSFLIGEPVSYNEVAERCDLDNETVERYVLLLEKAYVLIRIPSYSTDKRYELKKSQLIYFVDTGLRNMLINNFNPPAIRMDLDALWKNWLISERVKWNAVNNKQTTYWFWRTHTKQSIDLIEENEGHKIAYKSTWEKKKKLKFPAMFQEYYPEIPTHTLNRSTYWTFLSRK</sequence>
<evidence type="ECO:0000259" key="2">
    <source>
        <dbReference type="Pfam" id="PF13635"/>
    </source>
</evidence>
<dbReference type="Proteomes" id="UP000652681">
    <property type="component" value="Unassembled WGS sequence"/>
</dbReference>
<dbReference type="PANTHER" id="PTHR43566:SF1">
    <property type="entry name" value="AAA+ ATPASE DOMAIN-CONTAINING PROTEIN"/>
    <property type="match status" value="1"/>
</dbReference>
<keyword evidence="3" id="KW-0067">ATP-binding</keyword>
<dbReference type="Gene3D" id="3.40.50.300">
    <property type="entry name" value="P-loop containing nucleotide triphosphate hydrolases"/>
    <property type="match status" value="1"/>
</dbReference>
<comment type="caution">
    <text evidence="3">The sequence shown here is derived from an EMBL/GenBank/DDBJ whole genome shotgun (WGS) entry which is preliminary data.</text>
</comment>
<feature type="domain" description="AAA" evidence="1">
    <location>
        <begin position="16"/>
        <end position="138"/>
    </location>
</feature>
<feature type="domain" description="DUF4143" evidence="2">
    <location>
        <begin position="187"/>
        <end position="333"/>
    </location>
</feature>
<proteinExistence type="predicted"/>
<dbReference type="EMBL" id="JACVEL010000002">
    <property type="protein sequence ID" value="MBC9811883.1"/>
    <property type="molecule type" value="Genomic_DNA"/>
</dbReference>
<dbReference type="PANTHER" id="PTHR43566">
    <property type="entry name" value="CONSERVED PROTEIN"/>
    <property type="match status" value="1"/>
</dbReference>
<dbReference type="SUPFAM" id="SSF52540">
    <property type="entry name" value="P-loop containing nucleoside triphosphate hydrolases"/>
    <property type="match status" value="1"/>
</dbReference>
<dbReference type="Pfam" id="PF13173">
    <property type="entry name" value="AAA_14"/>
    <property type="match status" value="1"/>
</dbReference>
<evidence type="ECO:0000313" key="3">
    <source>
        <dbReference type="EMBL" id="MBC9811883.1"/>
    </source>
</evidence>
<dbReference type="InterPro" id="IPR025420">
    <property type="entry name" value="DUF4143"/>
</dbReference>
<dbReference type="AlphaFoldDB" id="A0A8J6PNS3"/>
<accession>A0A8J6PNS3</accession>
<dbReference type="RefSeq" id="WP_163490687.1">
    <property type="nucleotide sequence ID" value="NZ_JACVEL010000002.1"/>
</dbReference>
<keyword evidence="3" id="KW-0547">Nucleotide-binding</keyword>